<evidence type="ECO:0008006" key="5">
    <source>
        <dbReference type="Google" id="ProtNLM"/>
    </source>
</evidence>
<proteinExistence type="predicted"/>
<feature type="chain" id="PRO_5020903253" description="DUF2782 domain-containing protein" evidence="2">
    <location>
        <begin position="25"/>
        <end position="111"/>
    </location>
</feature>
<keyword evidence="4" id="KW-1185">Reference proteome</keyword>
<protein>
    <recommendedName>
        <fullName evidence="5">DUF2782 domain-containing protein</fullName>
    </recommendedName>
</protein>
<dbReference type="Gene3D" id="2.20.130.30">
    <property type="entry name" value="Protein of unknown function DUF2782"/>
    <property type="match status" value="1"/>
</dbReference>
<feature type="region of interest" description="Disordered" evidence="1">
    <location>
        <begin position="64"/>
        <end position="111"/>
    </location>
</feature>
<evidence type="ECO:0000256" key="1">
    <source>
        <dbReference type="SAM" id="MobiDB-lite"/>
    </source>
</evidence>
<sequence length="111" mass="11687" precursor="true">MRAPTLLRSLPLALAIAASLPVLAQTGTPAPTPVEQPRLPAGEAKVIERITHEDAGSRIDEVRIGGQTRSIDVQPKNGAPAYEIAPQNGAELPSEGQGGSSGRSRWRLLSF</sequence>
<name>A0A4P6X091_HYDPS</name>
<dbReference type="Proteomes" id="UP000293912">
    <property type="component" value="Chromosome"/>
</dbReference>
<evidence type="ECO:0000313" key="4">
    <source>
        <dbReference type="Proteomes" id="UP000293912"/>
    </source>
</evidence>
<dbReference type="EMBL" id="CP037867">
    <property type="protein sequence ID" value="QBM27888.1"/>
    <property type="molecule type" value="Genomic_DNA"/>
</dbReference>
<gene>
    <name evidence="3" type="ORF">HPF_09335</name>
</gene>
<dbReference type="RefSeq" id="WP_133156439.1">
    <property type="nucleotide sequence ID" value="NZ_CP037867.1"/>
</dbReference>
<evidence type="ECO:0000256" key="2">
    <source>
        <dbReference type="SAM" id="SignalP"/>
    </source>
</evidence>
<keyword evidence="2" id="KW-0732">Signal</keyword>
<dbReference type="KEGG" id="hpse:HPF_09335"/>
<evidence type="ECO:0000313" key="3">
    <source>
        <dbReference type="EMBL" id="QBM27888.1"/>
    </source>
</evidence>
<dbReference type="AlphaFoldDB" id="A0A4P6X091"/>
<accession>A0A4P6X091</accession>
<reference evidence="3 4" key="1">
    <citation type="submission" date="2019-03" db="EMBL/GenBank/DDBJ databases">
        <authorList>
            <person name="Sebastian G."/>
            <person name="Baumann P."/>
            <person name="Ruckert C."/>
            <person name="Kalinowski J."/>
            <person name="Nebel B."/>
            <person name="Takors R."/>
            <person name="Blombach B."/>
        </authorList>
    </citation>
    <scope>NUCLEOTIDE SEQUENCE [LARGE SCALE GENOMIC DNA]</scope>
    <source>
        <strain evidence="3 4">DSM 1084</strain>
    </source>
</reference>
<organism evidence="3 4">
    <name type="scientific">Hydrogenophaga pseudoflava</name>
    <name type="common">Pseudomonas carboxydoflava</name>
    <dbReference type="NCBI Taxonomy" id="47421"/>
    <lineage>
        <taxon>Bacteria</taxon>
        <taxon>Pseudomonadati</taxon>
        <taxon>Pseudomonadota</taxon>
        <taxon>Betaproteobacteria</taxon>
        <taxon>Burkholderiales</taxon>
        <taxon>Comamonadaceae</taxon>
        <taxon>Hydrogenophaga</taxon>
    </lineage>
</organism>
<feature type="signal peptide" evidence="2">
    <location>
        <begin position="1"/>
        <end position="24"/>
    </location>
</feature>